<accession>A0A8J2RQU5</accession>
<keyword evidence="1" id="KW-1133">Transmembrane helix</keyword>
<organism evidence="2 3">
    <name type="scientific">Daphnia galeata</name>
    <dbReference type="NCBI Taxonomy" id="27404"/>
    <lineage>
        <taxon>Eukaryota</taxon>
        <taxon>Metazoa</taxon>
        <taxon>Ecdysozoa</taxon>
        <taxon>Arthropoda</taxon>
        <taxon>Crustacea</taxon>
        <taxon>Branchiopoda</taxon>
        <taxon>Diplostraca</taxon>
        <taxon>Cladocera</taxon>
        <taxon>Anomopoda</taxon>
        <taxon>Daphniidae</taxon>
        <taxon>Daphnia</taxon>
    </lineage>
</organism>
<keyword evidence="1" id="KW-0472">Membrane</keyword>
<dbReference type="PANTHER" id="PTHR34609:SF17">
    <property type="entry name" value="GEO08273P1-RELATED"/>
    <property type="match status" value="1"/>
</dbReference>
<gene>
    <name evidence="2" type="ORF">DGAL_LOCUS9367</name>
</gene>
<reference evidence="2" key="1">
    <citation type="submission" date="2021-11" db="EMBL/GenBank/DDBJ databases">
        <authorList>
            <person name="Schell T."/>
        </authorList>
    </citation>
    <scope>NUCLEOTIDE SEQUENCE</scope>
    <source>
        <strain evidence="2">M5</strain>
    </source>
</reference>
<sequence>MMPCRIKRFWCDGSLQTATQIIGCVDMLTNVTIGVLYSTRTAVNGPNDITIAIATFAFLLVIFSILLIYAARFRRQQLVLSWLIVQLLERCFTAVYIAVGQVRNALGVIPIILILFAIIFAFYLWWVVCCFYLELTDQERADVNRSDGSLSQQLEHEENA</sequence>
<dbReference type="Proteomes" id="UP000789390">
    <property type="component" value="Unassembled WGS sequence"/>
</dbReference>
<dbReference type="OrthoDB" id="6345415at2759"/>
<feature type="transmembrane region" description="Helical" evidence="1">
    <location>
        <begin position="49"/>
        <end position="71"/>
    </location>
</feature>
<evidence type="ECO:0000256" key="1">
    <source>
        <dbReference type="SAM" id="Phobius"/>
    </source>
</evidence>
<keyword evidence="3" id="KW-1185">Reference proteome</keyword>
<comment type="caution">
    <text evidence="2">The sequence shown here is derived from an EMBL/GenBank/DDBJ whole genome shotgun (WGS) entry which is preliminary data.</text>
</comment>
<name>A0A8J2RQU5_9CRUS</name>
<evidence type="ECO:0000313" key="2">
    <source>
        <dbReference type="EMBL" id="CAH0106216.1"/>
    </source>
</evidence>
<proteinExistence type="predicted"/>
<dbReference type="AlphaFoldDB" id="A0A8J2RQU5"/>
<evidence type="ECO:0000313" key="3">
    <source>
        <dbReference type="Proteomes" id="UP000789390"/>
    </source>
</evidence>
<feature type="transmembrane region" description="Helical" evidence="1">
    <location>
        <begin position="21"/>
        <end position="37"/>
    </location>
</feature>
<dbReference type="InterPro" id="IPR053077">
    <property type="entry name" value="MARVEL_domain_protein_3"/>
</dbReference>
<protein>
    <submittedName>
        <fullName evidence="2">Uncharacterized protein</fullName>
    </submittedName>
</protein>
<feature type="transmembrane region" description="Helical" evidence="1">
    <location>
        <begin position="78"/>
        <end position="99"/>
    </location>
</feature>
<feature type="transmembrane region" description="Helical" evidence="1">
    <location>
        <begin position="105"/>
        <end position="133"/>
    </location>
</feature>
<dbReference type="EMBL" id="CAKKLH010000223">
    <property type="protein sequence ID" value="CAH0106216.1"/>
    <property type="molecule type" value="Genomic_DNA"/>
</dbReference>
<keyword evidence="1" id="KW-0812">Transmembrane</keyword>
<dbReference type="PANTHER" id="PTHR34609">
    <property type="entry name" value="GEO08273P1-RELATED"/>
    <property type="match status" value="1"/>
</dbReference>